<evidence type="ECO:0000313" key="3">
    <source>
        <dbReference type="Proteomes" id="UP001595833"/>
    </source>
</evidence>
<feature type="compositionally biased region" description="Polar residues" evidence="1">
    <location>
        <begin position="38"/>
        <end position="51"/>
    </location>
</feature>
<gene>
    <name evidence="2" type="ORF">ACFPFM_05555</name>
</gene>
<dbReference type="RefSeq" id="WP_344041254.1">
    <property type="nucleotide sequence ID" value="NZ_BAAAKE010000028.1"/>
</dbReference>
<keyword evidence="3" id="KW-1185">Reference proteome</keyword>
<feature type="region of interest" description="Disordered" evidence="1">
    <location>
        <begin position="1"/>
        <end position="64"/>
    </location>
</feature>
<comment type="caution">
    <text evidence="2">The sequence shown here is derived from an EMBL/GenBank/DDBJ whole genome shotgun (WGS) entry which is preliminary data.</text>
</comment>
<reference evidence="3" key="1">
    <citation type="journal article" date="2019" name="Int. J. Syst. Evol. Microbiol.">
        <title>The Global Catalogue of Microorganisms (GCM) 10K type strain sequencing project: providing services to taxonomists for standard genome sequencing and annotation.</title>
        <authorList>
            <consortium name="The Broad Institute Genomics Platform"/>
            <consortium name="The Broad Institute Genome Sequencing Center for Infectious Disease"/>
            <person name="Wu L."/>
            <person name="Ma J."/>
        </authorList>
    </citation>
    <scope>NUCLEOTIDE SEQUENCE [LARGE SCALE GENOMIC DNA]</scope>
    <source>
        <strain evidence="3">KCTC 12848</strain>
    </source>
</reference>
<evidence type="ECO:0000256" key="1">
    <source>
        <dbReference type="SAM" id="MobiDB-lite"/>
    </source>
</evidence>
<sequence length="64" mass="6803">MSNNAHQRDLIDDRTGDTFHQPAPFGLVTPVACADGTAPSSQRGRTWQDLTASGRVLRPAGGAR</sequence>
<evidence type="ECO:0000313" key="2">
    <source>
        <dbReference type="EMBL" id="MFC5053223.1"/>
    </source>
</evidence>
<accession>A0ABV9XUW2</accession>
<name>A0ABV9XUW2_9PSEU</name>
<proteinExistence type="predicted"/>
<feature type="compositionally biased region" description="Basic and acidic residues" evidence="1">
    <location>
        <begin position="1"/>
        <end position="17"/>
    </location>
</feature>
<dbReference type="Proteomes" id="UP001595833">
    <property type="component" value="Unassembled WGS sequence"/>
</dbReference>
<organism evidence="2 3">
    <name type="scientific">Saccharothrix xinjiangensis</name>
    <dbReference type="NCBI Taxonomy" id="204798"/>
    <lineage>
        <taxon>Bacteria</taxon>
        <taxon>Bacillati</taxon>
        <taxon>Actinomycetota</taxon>
        <taxon>Actinomycetes</taxon>
        <taxon>Pseudonocardiales</taxon>
        <taxon>Pseudonocardiaceae</taxon>
        <taxon>Saccharothrix</taxon>
    </lineage>
</organism>
<protein>
    <submittedName>
        <fullName evidence="2">Uncharacterized protein</fullName>
    </submittedName>
</protein>
<dbReference type="EMBL" id="JBHSJB010000005">
    <property type="protein sequence ID" value="MFC5053223.1"/>
    <property type="molecule type" value="Genomic_DNA"/>
</dbReference>